<evidence type="ECO:0000313" key="5">
    <source>
        <dbReference type="EMBL" id="VDL19938.1"/>
    </source>
</evidence>
<feature type="repeat" description="ANK" evidence="3">
    <location>
        <begin position="24"/>
        <end position="56"/>
    </location>
</feature>
<dbReference type="PANTHER" id="PTHR24166:SF48">
    <property type="entry name" value="PROTEIN VAPYRIN"/>
    <property type="match status" value="1"/>
</dbReference>
<dbReference type="InterPro" id="IPR050889">
    <property type="entry name" value="Dendritic_Spine_Reg/Scaffold"/>
</dbReference>
<dbReference type="SUPFAM" id="SSF48403">
    <property type="entry name" value="Ankyrin repeat"/>
    <property type="match status" value="1"/>
</dbReference>
<proteinExistence type="predicted"/>
<dbReference type="Pfam" id="PF12796">
    <property type="entry name" value="Ank_2"/>
    <property type="match status" value="1"/>
</dbReference>
<reference evidence="7" key="1">
    <citation type="submission" date="2017-02" db="UniProtKB">
        <authorList>
            <consortium name="WormBaseParasite"/>
        </authorList>
    </citation>
    <scope>IDENTIFICATION</scope>
</reference>
<dbReference type="OrthoDB" id="6288261at2759"/>
<name>A0A0R3SCX2_HYMDI</name>
<dbReference type="InterPro" id="IPR036770">
    <property type="entry name" value="Ankyrin_rpt-contain_sf"/>
</dbReference>
<dbReference type="PROSITE" id="PS50297">
    <property type="entry name" value="ANK_REP_REGION"/>
    <property type="match status" value="1"/>
</dbReference>
<accession>A0A0R3SCX2</accession>
<dbReference type="WBParaSite" id="HDID_0000247601-mRNA-1">
    <property type="protein sequence ID" value="HDID_0000247601-mRNA-1"/>
    <property type="gene ID" value="HDID_0000247601"/>
</dbReference>
<keyword evidence="1" id="KW-0677">Repeat</keyword>
<organism evidence="7">
    <name type="scientific">Hymenolepis diminuta</name>
    <name type="common">Rat tapeworm</name>
    <dbReference type="NCBI Taxonomy" id="6216"/>
    <lineage>
        <taxon>Eukaryota</taxon>
        <taxon>Metazoa</taxon>
        <taxon>Spiralia</taxon>
        <taxon>Lophotrochozoa</taxon>
        <taxon>Platyhelminthes</taxon>
        <taxon>Cestoda</taxon>
        <taxon>Eucestoda</taxon>
        <taxon>Cyclophyllidea</taxon>
        <taxon>Hymenolepididae</taxon>
        <taxon>Hymenolepis</taxon>
    </lineage>
</organism>
<reference evidence="5 6" key="2">
    <citation type="submission" date="2018-11" db="EMBL/GenBank/DDBJ databases">
        <authorList>
            <consortium name="Pathogen Informatics"/>
        </authorList>
    </citation>
    <scope>NUCLEOTIDE SEQUENCE [LARGE SCALE GENOMIC DNA]</scope>
</reference>
<dbReference type="Gene3D" id="1.25.40.20">
    <property type="entry name" value="Ankyrin repeat-containing domain"/>
    <property type="match status" value="1"/>
</dbReference>
<feature type="region of interest" description="Disordered" evidence="4">
    <location>
        <begin position="572"/>
        <end position="611"/>
    </location>
</feature>
<evidence type="ECO:0000256" key="3">
    <source>
        <dbReference type="PROSITE-ProRule" id="PRU00023"/>
    </source>
</evidence>
<keyword evidence="2 3" id="KW-0040">ANK repeat</keyword>
<evidence type="ECO:0000256" key="1">
    <source>
        <dbReference type="ARBA" id="ARBA00022737"/>
    </source>
</evidence>
<feature type="region of interest" description="Disordered" evidence="4">
    <location>
        <begin position="452"/>
        <end position="483"/>
    </location>
</feature>
<dbReference type="PROSITE" id="PS50088">
    <property type="entry name" value="ANK_REPEAT"/>
    <property type="match status" value="1"/>
</dbReference>
<dbReference type="InterPro" id="IPR002110">
    <property type="entry name" value="Ankyrin_rpt"/>
</dbReference>
<gene>
    <name evidence="5" type="ORF">HDID_LOCUS2477</name>
</gene>
<dbReference type="AlphaFoldDB" id="A0A0R3SCX2"/>
<sequence length="698" mass="77296">MKNDVKSLLKHLADGVDVDYQNGHGDTPLMLACKSENIKFTRLLISFGADLNKVNMQGNSALHIAACQGNINFKIWRGTSVSIRCIPKRFPDRVPQNSQSFNIAVQHAQKEIFWLRGEISVEKLTKEEIVRLAPWLAPEVVVFSQSQNDFQIDSNCLADSAYISNFSGTNSAGSTVFNASVPSPASDVFGMARVMQELLESSRAHRFSQSVRTVEQKSTLLKSSEDESIVSRIRPVIKKALRRDPSIRGAIEDLYSAVVQTFWTFQQQTSEIKMQGQSEISHWCEGLSVGANSTTATISASPSISPHSSSNNTAIQTDEQNLDNDNKENQPKKILSPSSINKDLTPQLNQTSIFRQRNQDAVELASRSTLKEIRFNVIPETSVKNTEDTLSECPQPLTFSSPIQDYQLPFKPYDSVKLTSKNLTKEEYIEMVAIPCEPLGPGRSRPHIPWRNLTAPAPLNSTSSSSSLNQESGTSSFGTSKIENRQLNQRSVIDTSGRWIKMKSLRSGVNSSSSKRVWSALSKRFKIEYKLMKSNQAPIKPASHLTSPPIMTGSVAKTKGLVRLTGVSQLETPLVHKSPSNKPRASDESSDLSLPSPPKPPGPFSKGKTEQLECQTSFASGGEITDGPTEPLPSPPAYLNSNVYSFAAEEKEILENNEVKRSQIRQEAKLLIRSQKIDRIRGKMEAIHFRKTSNLITF</sequence>
<dbReference type="SMART" id="SM00248">
    <property type="entry name" value="ANK"/>
    <property type="match status" value="2"/>
</dbReference>
<dbReference type="Proteomes" id="UP000274504">
    <property type="component" value="Unassembled WGS sequence"/>
</dbReference>
<evidence type="ECO:0000256" key="4">
    <source>
        <dbReference type="SAM" id="MobiDB-lite"/>
    </source>
</evidence>
<evidence type="ECO:0000313" key="7">
    <source>
        <dbReference type="WBParaSite" id="HDID_0000247601-mRNA-1"/>
    </source>
</evidence>
<protein>
    <submittedName>
        <fullName evidence="7">ANK_REP_REGION domain-containing protein</fullName>
    </submittedName>
</protein>
<evidence type="ECO:0000313" key="6">
    <source>
        <dbReference type="Proteomes" id="UP000274504"/>
    </source>
</evidence>
<dbReference type="STRING" id="6216.A0A0R3SCX2"/>
<feature type="region of interest" description="Disordered" evidence="4">
    <location>
        <begin position="320"/>
        <end position="344"/>
    </location>
</feature>
<dbReference type="PANTHER" id="PTHR24166">
    <property type="entry name" value="ROLLING PEBBLES, ISOFORM B"/>
    <property type="match status" value="1"/>
</dbReference>
<dbReference type="EMBL" id="UYSG01000612">
    <property type="protein sequence ID" value="VDL19938.1"/>
    <property type="molecule type" value="Genomic_DNA"/>
</dbReference>
<feature type="compositionally biased region" description="Low complexity" evidence="4">
    <location>
        <begin position="459"/>
        <end position="476"/>
    </location>
</feature>
<evidence type="ECO:0000256" key="2">
    <source>
        <dbReference type="ARBA" id="ARBA00023043"/>
    </source>
</evidence>